<evidence type="ECO:0000256" key="1">
    <source>
        <dbReference type="ARBA" id="ARBA00008520"/>
    </source>
</evidence>
<dbReference type="GO" id="GO:0030288">
    <property type="term" value="C:outer membrane-bounded periplasmic space"/>
    <property type="evidence" value="ECO:0007669"/>
    <property type="project" value="TreeGrafter"/>
</dbReference>
<dbReference type="EMBL" id="CAEZSR010000033">
    <property type="protein sequence ID" value="CAB4552732.1"/>
    <property type="molecule type" value="Genomic_DNA"/>
</dbReference>
<comment type="similarity">
    <text evidence="1">Belongs to the bacterial solute-binding protein 1 family.</text>
</comment>
<proteinExistence type="inferred from homology"/>
<dbReference type="SUPFAM" id="SSF53850">
    <property type="entry name" value="Periplasmic binding protein-like II"/>
    <property type="match status" value="1"/>
</dbReference>
<name>A0A6J6CME7_9ZZZZ</name>
<dbReference type="Pfam" id="PF13416">
    <property type="entry name" value="SBP_bac_8"/>
    <property type="match status" value="1"/>
</dbReference>
<keyword evidence="2" id="KW-0732">Signal</keyword>
<evidence type="ECO:0000313" key="3">
    <source>
        <dbReference type="EMBL" id="CAB4552732.1"/>
    </source>
</evidence>
<dbReference type="AlphaFoldDB" id="A0A6J6CME7"/>
<protein>
    <submittedName>
        <fullName evidence="3">Unannotated protein</fullName>
    </submittedName>
</protein>
<dbReference type="InterPro" id="IPR006059">
    <property type="entry name" value="SBP"/>
</dbReference>
<dbReference type="Gene3D" id="3.40.190.10">
    <property type="entry name" value="Periplasmic binding protein-like II"/>
    <property type="match status" value="2"/>
</dbReference>
<accession>A0A6J6CME7</accession>
<gene>
    <name evidence="3" type="ORF">UFOPK1493_01188</name>
</gene>
<dbReference type="InterPro" id="IPR026045">
    <property type="entry name" value="Ferric-bd"/>
</dbReference>
<dbReference type="PANTHER" id="PTHR30006:SF15">
    <property type="entry name" value="IRON-UTILIZATION PERIPLASMIC PROTEIN"/>
    <property type="match status" value="1"/>
</dbReference>
<dbReference type="PANTHER" id="PTHR30006">
    <property type="entry name" value="THIAMINE-BINDING PERIPLASMIC PROTEIN-RELATED"/>
    <property type="match status" value="1"/>
</dbReference>
<organism evidence="3">
    <name type="scientific">freshwater metagenome</name>
    <dbReference type="NCBI Taxonomy" id="449393"/>
    <lineage>
        <taxon>unclassified sequences</taxon>
        <taxon>metagenomes</taxon>
        <taxon>ecological metagenomes</taxon>
    </lineage>
</organism>
<reference evidence="3" key="1">
    <citation type="submission" date="2020-05" db="EMBL/GenBank/DDBJ databases">
        <authorList>
            <person name="Chiriac C."/>
            <person name="Salcher M."/>
            <person name="Ghai R."/>
            <person name="Kavagutti S V."/>
        </authorList>
    </citation>
    <scope>NUCLEOTIDE SEQUENCE</scope>
</reference>
<evidence type="ECO:0000256" key="2">
    <source>
        <dbReference type="ARBA" id="ARBA00022729"/>
    </source>
</evidence>
<sequence>MQMRRTTTPRTIRLAAIGIALASVTAACGSDDASSDGGTVTVYIGRQYGIEPVFEAFTEATGIEVRFTSGGDPELRERLIAEGENTPADVVLTADAANIELSAQAGLLAPIESEALTAAIPAELRSPDDLWFSLSRRARVVIYSTERVTEPPTTYAAVGDPQWAGRVCLRPSTHPYTQSLVASIIAAEGEERATEIVSSWVANDPLYINSDTDIYKAVASGECDIAIANTYYLGRLQTENPDFPVAISWPEQDGRGAHVNVSAAGVTANAPNPEGAKRLIEWLATDGQEQFAAANFEYPADPTSPVNELVATWGEFTADLGVVLRLGELNPAAVEVLSVAGYE</sequence>
<dbReference type="PIRSF" id="PIRSF002825">
    <property type="entry name" value="CfbpA"/>
    <property type="match status" value="1"/>
</dbReference>
<dbReference type="PROSITE" id="PS51257">
    <property type="entry name" value="PROKAR_LIPOPROTEIN"/>
    <property type="match status" value="1"/>
</dbReference>